<protein>
    <recommendedName>
        <fullName evidence="6">Laminin IV type A domain-containing protein</fullName>
    </recommendedName>
</protein>
<feature type="signal peptide" evidence="5">
    <location>
        <begin position="1"/>
        <end position="27"/>
    </location>
</feature>
<evidence type="ECO:0000256" key="1">
    <source>
        <dbReference type="ARBA" id="ARBA00022729"/>
    </source>
</evidence>
<dbReference type="EMBL" id="HBEO01009700">
    <property type="protein sequence ID" value="CAD8477336.1"/>
    <property type="molecule type" value="Transcribed_RNA"/>
</dbReference>
<keyword evidence="2" id="KW-0677">Repeat</keyword>
<dbReference type="PROSITE" id="PS51115">
    <property type="entry name" value="LAMININ_IVA"/>
    <property type="match status" value="1"/>
</dbReference>
<evidence type="ECO:0000256" key="5">
    <source>
        <dbReference type="SAM" id="SignalP"/>
    </source>
</evidence>
<feature type="chain" id="PRO_5035584965" description="Laminin IV type A domain-containing protein" evidence="5">
    <location>
        <begin position="28"/>
        <end position="984"/>
    </location>
</feature>
<accession>A0A6T7NSF7</accession>
<evidence type="ECO:0000256" key="3">
    <source>
        <dbReference type="ARBA" id="ARBA00023157"/>
    </source>
</evidence>
<reference evidence="8" key="1">
    <citation type="submission" date="2021-01" db="EMBL/GenBank/DDBJ databases">
        <authorList>
            <person name="Corre E."/>
            <person name="Pelletier E."/>
            <person name="Niang G."/>
            <person name="Scheremetjew M."/>
            <person name="Finn R."/>
            <person name="Kale V."/>
            <person name="Holt S."/>
            <person name="Cochrane G."/>
            <person name="Meng A."/>
            <person name="Brown T."/>
            <person name="Cohen L."/>
        </authorList>
    </citation>
    <scope>NUCLEOTIDE SEQUENCE</scope>
    <source>
        <strain evidence="8">CCMP325</strain>
    </source>
</reference>
<evidence type="ECO:0000259" key="6">
    <source>
        <dbReference type="PROSITE" id="PS51115"/>
    </source>
</evidence>
<dbReference type="AlphaFoldDB" id="A0A6T7NSF7"/>
<keyword evidence="3" id="KW-1015">Disulfide bond</keyword>
<name>A0A6T7NSF7_9CRYP</name>
<dbReference type="EMBL" id="HBEO01009701">
    <property type="protein sequence ID" value="CAD8477339.1"/>
    <property type="molecule type" value="Transcribed_RNA"/>
</dbReference>
<evidence type="ECO:0000313" key="7">
    <source>
        <dbReference type="EMBL" id="CAD8477336.1"/>
    </source>
</evidence>
<evidence type="ECO:0000313" key="8">
    <source>
        <dbReference type="EMBL" id="CAD8477339.1"/>
    </source>
</evidence>
<keyword evidence="4" id="KW-0325">Glycoprotein</keyword>
<proteinExistence type="predicted"/>
<dbReference type="InterPro" id="IPR000034">
    <property type="entry name" value="Laminin_IV"/>
</dbReference>
<gene>
    <name evidence="7" type="ORF">HPHI1048_LOCUS6805</name>
    <name evidence="8" type="ORF">HPHI1048_LOCUS6806</name>
</gene>
<evidence type="ECO:0000256" key="4">
    <source>
        <dbReference type="ARBA" id="ARBA00023180"/>
    </source>
</evidence>
<evidence type="ECO:0000256" key="2">
    <source>
        <dbReference type="ARBA" id="ARBA00022737"/>
    </source>
</evidence>
<keyword evidence="1 5" id="KW-0732">Signal</keyword>
<feature type="domain" description="Laminin IV type A" evidence="6">
    <location>
        <begin position="40"/>
        <end position="259"/>
    </location>
</feature>
<organism evidence="8">
    <name type="scientific">Hanusia phi</name>
    <dbReference type="NCBI Taxonomy" id="3032"/>
    <lineage>
        <taxon>Eukaryota</taxon>
        <taxon>Cryptophyceae</taxon>
        <taxon>Pyrenomonadales</taxon>
        <taxon>Geminigeraceae</taxon>
        <taxon>Hanusia</taxon>
    </lineage>
</organism>
<sequence>MGWSQAIPATWSIMFALYWMLACPAFGSPGDILMESAFFRDTDGWYATWDGKLEGRPIQLEVDRVSQRAKGVDNGNVFWYFTAPAKFLGDRRTFMNGVLQYNLGHYFFNGELKNNSRQADVIIESKKKKIQLGARYVYTGDAMTRIYNVTFSAEPFEKFCKSGSSSSLCGGANDRCQTNEDCCDKNCVGGQARWYNLKTGKPAQNFEILQVLSSMSALKIRGGYYDGVEERTWLKNPLVFEGNYEPHMASPEKVVEVKQTWQTSSCSAEKRSKLTVRPTGPTDTFNTDLVRPWLQYVEFPNIPQICSDASLVIEASGDLLGEDKYVTVFGEKGEELGRLFVTANDFSVTASACANDGSGECSNVPDVNSANTSVFMQDEVVQPYIVKDGVVISRARMSVYAADRRLKIGLGVDGMNLATTVRLVSATIEFGVGGCFSYSAVRFPGISKTPDRVSGYFTTLDIPKVIPAADDGAIAVNATGVLQPVNTWIGVSVNSSVSPGTSPSVVAMLFAGAGQVLGTGPVRNVTEFDSSRISRNNLLLMAQATAAQFSSRTRIDVFLHGEPDASGHPDLLVLNEASIVYPPLSCSVTTLKEGMGVLGLLGRPIERELQQCDDWWQCSAEGPADKRKFVSELKCRTECWSSSALRASPGRCYQPFIADGVCAIPTDACVCSWDGRPSCNAGETSKVADGSCHCRSSKSCIRSPINASYPFSISTKGVPAGDVSILVEATVPVPFRSDNWLRVRLGEGDKRTLGHLFGSPDCSWQCKDSYAGYDPTQPIIDSVRLPFELARDVLSDNVLEIFIEIDEPRQELSCALHPQHPRCFPYLDAYGTEEHARSKFLRGTGYTYLAQNINSSQTTIEVLNSSSAGIDDTTICTNCESFYVLVESELMQVIAFDGNKLDVVRGVANSLLQAHSIGRCFCANRTATCEGSLLETDCTTYDGIWQGTVMQPIYPHILPALHNEGQYILRSITVSYGALDHERF</sequence>